<keyword evidence="8" id="KW-1185">Reference proteome</keyword>
<dbReference type="Proteomes" id="UP001151699">
    <property type="component" value="Chromosome B"/>
</dbReference>
<evidence type="ECO:0000259" key="6">
    <source>
        <dbReference type="SMART" id="SM00198"/>
    </source>
</evidence>
<evidence type="ECO:0000256" key="4">
    <source>
        <dbReference type="ARBA" id="ARBA00022729"/>
    </source>
</evidence>
<dbReference type="CDD" id="cd05380">
    <property type="entry name" value="CAP_euk"/>
    <property type="match status" value="1"/>
</dbReference>
<dbReference type="Gene3D" id="3.40.33.10">
    <property type="entry name" value="CAP"/>
    <property type="match status" value="1"/>
</dbReference>
<keyword evidence="4 5" id="KW-0732">Signal</keyword>
<accession>A0A9Q0S4Y2</accession>
<evidence type="ECO:0000256" key="2">
    <source>
        <dbReference type="ARBA" id="ARBA00009923"/>
    </source>
</evidence>
<evidence type="ECO:0000256" key="5">
    <source>
        <dbReference type="SAM" id="SignalP"/>
    </source>
</evidence>
<dbReference type="InterPro" id="IPR001283">
    <property type="entry name" value="CRISP-related"/>
</dbReference>
<feature type="chain" id="PRO_5040273634" evidence="5">
    <location>
        <begin position="21"/>
        <end position="278"/>
    </location>
</feature>
<dbReference type="InterPro" id="IPR014044">
    <property type="entry name" value="CAP_dom"/>
</dbReference>
<comment type="similarity">
    <text evidence="2">Belongs to the CRISP family.</text>
</comment>
<dbReference type="PIRSF" id="PIRSF038921">
    <property type="entry name" value="P14a"/>
    <property type="match status" value="1"/>
</dbReference>
<dbReference type="Pfam" id="PF00188">
    <property type="entry name" value="CAP"/>
    <property type="match status" value="1"/>
</dbReference>
<dbReference type="GO" id="GO:0005576">
    <property type="term" value="C:extracellular region"/>
    <property type="evidence" value="ECO:0007669"/>
    <property type="project" value="UniProtKB-SubCell"/>
</dbReference>
<feature type="signal peptide" evidence="5">
    <location>
        <begin position="1"/>
        <end position="20"/>
    </location>
</feature>
<dbReference type="SMART" id="SM00198">
    <property type="entry name" value="SCP"/>
    <property type="match status" value="1"/>
</dbReference>
<dbReference type="PANTHER" id="PTHR10334">
    <property type="entry name" value="CYSTEINE-RICH SECRETORY PROTEIN-RELATED"/>
    <property type="match status" value="1"/>
</dbReference>
<name>A0A9Q0S4Y2_9DIPT</name>
<evidence type="ECO:0000313" key="8">
    <source>
        <dbReference type="Proteomes" id="UP001151699"/>
    </source>
</evidence>
<keyword evidence="3" id="KW-0964">Secreted</keyword>
<sequence length="278" mass="31633">MSSIKIAITALVVGVLPVLSNYCEPNMCKFNERIGRYIGVTYKKHIACGNSLAYQNVFGSSCYQHKVIPMSTEFINLILRKHNTLRADTANGRIPGYLPANQMSELTWDSELAYLAEINARSCTYGHDECRNTNYYRLVGQNIALNFYTQGYPKQSILSPESFAIYYIDQWFNEYAYASMNDIYSFRSTRNSQGQMIGHFTQMVKSDANRVGCAITSYINRYDSNSFNYYLVCNYNLENIEEKPTYTVGPPCSACRSGCSKEYPGLCSRNEVTKVNFP</sequence>
<dbReference type="InterPro" id="IPR034763">
    <property type="entry name" value="P14a_insect"/>
</dbReference>
<gene>
    <name evidence="7" type="primary">AG5L1_8</name>
    <name evidence="7" type="ORF">Bhyg_08578</name>
</gene>
<comment type="subcellular location">
    <subcellularLocation>
        <location evidence="1">Secreted</location>
    </subcellularLocation>
</comment>
<dbReference type="AlphaFoldDB" id="A0A9Q0S4Y2"/>
<dbReference type="OrthoDB" id="414826at2759"/>
<dbReference type="InterPro" id="IPR035940">
    <property type="entry name" value="CAP_sf"/>
</dbReference>
<organism evidence="7 8">
    <name type="scientific">Pseudolycoriella hygida</name>
    <dbReference type="NCBI Taxonomy" id="35572"/>
    <lineage>
        <taxon>Eukaryota</taxon>
        <taxon>Metazoa</taxon>
        <taxon>Ecdysozoa</taxon>
        <taxon>Arthropoda</taxon>
        <taxon>Hexapoda</taxon>
        <taxon>Insecta</taxon>
        <taxon>Pterygota</taxon>
        <taxon>Neoptera</taxon>
        <taxon>Endopterygota</taxon>
        <taxon>Diptera</taxon>
        <taxon>Nematocera</taxon>
        <taxon>Sciaroidea</taxon>
        <taxon>Sciaridae</taxon>
        <taxon>Pseudolycoriella</taxon>
    </lineage>
</organism>
<evidence type="ECO:0000256" key="1">
    <source>
        <dbReference type="ARBA" id="ARBA00004613"/>
    </source>
</evidence>
<dbReference type="PRINTS" id="PR00837">
    <property type="entry name" value="V5TPXLIKE"/>
</dbReference>
<evidence type="ECO:0000256" key="3">
    <source>
        <dbReference type="ARBA" id="ARBA00022525"/>
    </source>
</evidence>
<reference evidence="7" key="1">
    <citation type="submission" date="2022-07" db="EMBL/GenBank/DDBJ databases">
        <authorList>
            <person name="Trinca V."/>
            <person name="Uliana J.V.C."/>
            <person name="Torres T.T."/>
            <person name="Ward R.J."/>
            <person name="Monesi N."/>
        </authorList>
    </citation>
    <scope>NUCLEOTIDE SEQUENCE</scope>
    <source>
        <strain evidence="7">HSMRA1968</strain>
        <tissue evidence="7">Whole embryos</tissue>
    </source>
</reference>
<evidence type="ECO:0000313" key="7">
    <source>
        <dbReference type="EMBL" id="KAJ6643615.1"/>
    </source>
</evidence>
<comment type="caution">
    <text evidence="7">The sequence shown here is derived from an EMBL/GenBank/DDBJ whole genome shotgun (WGS) entry which is preliminary data.</text>
</comment>
<proteinExistence type="inferred from homology"/>
<feature type="domain" description="SCP" evidence="6">
    <location>
        <begin position="73"/>
        <end position="239"/>
    </location>
</feature>
<protein>
    <submittedName>
        <fullName evidence="7">Antigen 5 like allergen Cul n 1</fullName>
    </submittedName>
</protein>
<dbReference type="SUPFAM" id="SSF55797">
    <property type="entry name" value="PR-1-like"/>
    <property type="match status" value="1"/>
</dbReference>
<dbReference type="EMBL" id="WJQU01000002">
    <property type="protein sequence ID" value="KAJ6643615.1"/>
    <property type="molecule type" value="Genomic_DNA"/>
</dbReference>